<evidence type="ECO:0000313" key="4">
    <source>
        <dbReference type="Proteomes" id="UP000290365"/>
    </source>
</evidence>
<dbReference type="Pfam" id="PF04945">
    <property type="entry name" value="YHS"/>
    <property type="match status" value="1"/>
</dbReference>
<dbReference type="EMBL" id="CP035758">
    <property type="protein sequence ID" value="QBD74811.1"/>
    <property type="molecule type" value="Genomic_DNA"/>
</dbReference>
<keyword evidence="4" id="KW-1185">Reference proteome</keyword>
<feature type="compositionally biased region" description="Polar residues" evidence="1">
    <location>
        <begin position="52"/>
        <end position="66"/>
    </location>
</feature>
<dbReference type="RefSeq" id="WP_129885410.1">
    <property type="nucleotide sequence ID" value="NZ_CP035758.1"/>
</dbReference>
<evidence type="ECO:0000313" key="3">
    <source>
        <dbReference type="EMBL" id="QBD74811.1"/>
    </source>
</evidence>
<evidence type="ECO:0000259" key="2">
    <source>
        <dbReference type="SMART" id="SM00746"/>
    </source>
</evidence>
<dbReference type="SMART" id="SM00746">
    <property type="entry name" value="TRASH"/>
    <property type="match status" value="1"/>
</dbReference>
<evidence type="ECO:0000256" key="1">
    <source>
        <dbReference type="SAM" id="MobiDB-lite"/>
    </source>
</evidence>
<dbReference type="Gene3D" id="1.10.620.20">
    <property type="entry name" value="Ribonucleotide Reductase, subunit A"/>
    <property type="match status" value="1"/>
</dbReference>
<dbReference type="OrthoDB" id="9809270at2"/>
<accession>A0A4V0YY32</accession>
<sequence length="73" mass="8091">MEEFVSQVLDPVCGMTIESSTAARSAEYQGQTYYFCAPGCKKAFEDNPEQYLNQQNQESTGSTEHSCSCGHCH</sequence>
<dbReference type="InterPro" id="IPR011017">
    <property type="entry name" value="TRASH_dom"/>
</dbReference>
<dbReference type="InterPro" id="IPR007029">
    <property type="entry name" value="YHS_dom"/>
</dbReference>
<organism evidence="3 4">
    <name type="scientific">Ktedonosporobacter rubrisoli</name>
    <dbReference type="NCBI Taxonomy" id="2509675"/>
    <lineage>
        <taxon>Bacteria</taxon>
        <taxon>Bacillati</taxon>
        <taxon>Chloroflexota</taxon>
        <taxon>Ktedonobacteria</taxon>
        <taxon>Ktedonobacterales</taxon>
        <taxon>Ktedonosporobacteraceae</taxon>
        <taxon>Ktedonosporobacter</taxon>
    </lineage>
</organism>
<protein>
    <submittedName>
        <fullName evidence="3">YHS domain-containing protein</fullName>
    </submittedName>
</protein>
<dbReference type="InterPro" id="IPR012348">
    <property type="entry name" value="RNR-like"/>
</dbReference>
<gene>
    <name evidence="3" type="ORF">EPA93_01895</name>
</gene>
<dbReference type="InterPro" id="IPR009078">
    <property type="entry name" value="Ferritin-like_SF"/>
</dbReference>
<name>A0A4V0YY32_KTERU</name>
<reference evidence="3 4" key="1">
    <citation type="submission" date="2019-01" db="EMBL/GenBank/DDBJ databases">
        <title>Ktedonosporobacter rubrisoli SCAWS-G2.</title>
        <authorList>
            <person name="Huang Y."/>
            <person name="Yan B."/>
        </authorList>
    </citation>
    <scope>NUCLEOTIDE SEQUENCE [LARGE SCALE GENOMIC DNA]</scope>
    <source>
        <strain evidence="3 4">SCAWS-G2</strain>
    </source>
</reference>
<feature type="region of interest" description="Disordered" evidence="1">
    <location>
        <begin position="52"/>
        <end position="73"/>
    </location>
</feature>
<dbReference type="AlphaFoldDB" id="A0A4V0YY32"/>
<dbReference type="KEGG" id="kbs:EPA93_01895"/>
<dbReference type="GO" id="GO:0016491">
    <property type="term" value="F:oxidoreductase activity"/>
    <property type="evidence" value="ECO:0007669"/>
    <property type="project" value="InterPro"/>
</dbReference>
<dbReference type="SUPFAM" id="SSF47240">
    <property type="entry name" value="Ferritin-like"/>
    <property type="match status" value="1"/>
</dbReference>
<proteinExistence type="predicted"/>
<dbReference type="Proteomes" id="UP000290365">
    <property type="component" value="Chromosome"/>
</dbReference>
<feature type="domain" description="TRASH" evidence="2">
    <location>
        <begin position="10"/>
        <end position="48"/>
    </location>
</feature>